<gene>
    <name evidence="2" type="ordered locus">Bind_2948</name>
</gene>
<keyword evidence="3" id="KW-1185">Reference proteome</keyword>
<dbReference type="RefSeq" id="WP_012385867.1">
    <property type="nucleotide sequence ID" value="NC_010581.1"/>
</dbReference>
<dbReference type="Pfam" id="PF09860">
    <property type="entry name" value="DUF2087"/>
    <property type="match status" value="1"/>
</dbReference>
<reference evidence="2 3" key="2">
    <citation type="journal article" date="2010" name="J. Bacteriol.">
        <title>Complete genome sequence of Beijerinckia indica subsp. indica.</title>
        <authorList>
            <person name="Tamas I."/>
            <person name="Dedysh S.N."/>
            <person name="Liesack W."/>
            <person name="Stott M.B."/>
            <person name="Alam M."/>
            <person name="Murrell J.C."/>
            <person name="Dunfield P.F."/>
        </authorList>
    </citation>
    <scope>NUCLEOTIDE SEQUENCE [LARGE SCALE GENOMIC DNA]</scope>
    <source>
        <strain evidence="3">ATCC 9039 / DSM 1715 / NCIMB 8712</strain>
    </source>
</reference>
<dbReference type="KEGG" id="bid:Bind_2948"/>
<dbReference type="InterPro" id="IPR018656">
    <property type="entry name" value="DUF2087"/>
</dbReference>
<dbReference type="STRING" id="395963.Bind_2948"/>
<dbReference type="eggNOG" id="COG3860">
    <property type="taxonomic scope" value="Bacteria"/>
</dbReference>
<feature type="domain" description="DUF2087" evidence="1">
    <location>
        <begin position="90"/>
        <end position="159"/>
    </location>
</feature>
<sequence length="190" mass="22433">MSRSVFTFIAHDVSAFARLLNRELEACDGKPGHVQLLNMLTRSAGYRNYQHFRAQFEAEDRLRLPTPVPELIDHLRVERVIRHFDEAGALIRWPSKTNQQELCLWALWSRIPAAQSFKEMQINEILQAHHQFGDHALLRRELVNYKLIWRTPDCRTYRRIERRPPPDALAIIRHLNARWTDPAVRPSNVR</sequence>
<dbReference type="HOGENOM" id="CLU_103276_0_0_5"/>
<accession>B2IKX6</accession>
<evidence type="ECO:0000259" key="1">
    <source>
        <dbReference type="Pfam" id="PF09860"/>
    </source>
</evidence>
<protein>
    <recommendedName>
        <fullName evidence="1">DUF2087 domain-containing protein</fullName>
    </recommendedName>
</protein>
<evidence type="ECO:0000313" key="3">
    <source>
        <dbReference type="Proteomes" id="UP000001695"/>
    </source>
</evidence>
<proteinExistence type="predicted"/>
<organism evidence="2 3">
    <name type="scientific">Beijerinckia indica subsp. indica (strain ATCC 9039 / DSM 1715 / NCIMB 8712)</name>
    <dbReference type="NCBI Taxonomy" id="395963"/>
    <lineage>
        <taxon>Bacteria</taxon>
        <taxon>Pseudomonadati</taxon>
        <taxon>Pseudomonadota</taxon>
        <taxon>Alphaproteobacteria</taxon>
        <taxon>Hyphomicrobiales</taxon>
        <taxon>Beijerinckiaceae</taxon>
        <taxon>Beijerinckia</taxon>
    </lineage>
</organism>
<dbReference type="Proteomes" id="UP000001695">
    <property type="component" value="Chromosome"/>
</dbReference>
<reference evidence="3" key="1">
    <citation type="submission" date="2008-03" db="EMBL/GenBank/DDBJ databases">
        <title>Complete sequence of chromosome of Beijerinckia indica subsp. indica ATCC 9039.</title>
        <authorList>
            <consortium name="US DOE Joint Genome Institute"/>
            <person name="Copeland A."/>
            <person name="Lucas S."/>
            <person name="Lapidus A."/>
            <person name="Glavina del Rio T."/>
            <person name="Dalin E."/>
            <person name="Tice H."/>
            <person name="Bruce D."/>
            <person name="Goodwin L."/>
            <person name="Pitluck S."/>
            <person name="LaButti K."/>
            <person name="Schmutz J."/>
            <person name="Larimer F."/>
            <person name="Land M."/>
            <person name="Hauser L."/>
            <person name="Kyrpides N."/>
            <person name="Mikhailova N."/>
            <person name="Dunfield P.F."/>
            <person name="Dedysh S.N."/>
            <person name="Liesack W."/>
            <person name="Saw J.H."/>
            <person name="Alam M."/>
            <person name="Chen Y."/>
            <person name="Murrell J.C."/>
            <person name="Richardson P."/>
        </authorList>
    </citation>
    <scope>NUCLEOTIDE SEQUENCE [LARGE SCALE GENOMIC DNA]</scope>
    <source>
        <strain evidence="3">ATCC 9039 / DSM 1715 / NCIMB 8712</strain>
    </source>
</reference>
<name>B2IKX6_BEII9</name>
<evidence type="ECO:0000313" key="2">
    <source>
        <dbReference type="EMBL" id="ACB96516.1"/>
    </source>
</evidence>
<dbReference type="OrthoDB" id="6867569at2"/>
<dbReference type="AlphaFoldDB" id="B2IKX6"/>
<dbReference type="EMBL" id="CP001016">
    <property type="protein sequence ID" value="ACB96516.1"/>
    <property type="molecule type" value="Genomic_DNA"/>
</dbReference>